<gene>
    <name evidence="1" type="ORF">SaccyDRAFT_3509</name>
</gene>
<proteinExistence type="predicted"/>
<dbReference type="HOGENOM" id="CLU_078243_0_0_11"/>
<dbReference type="InterPro" id="IPR029069">
    <property type="entry name" value="HotDog_dom_sf"/>
</dbReference>
<dbReference type="AlphaFoldDB" id="H5XCU4"/>
<dbReference type="RefSeq" id="WP_005458086.1">
    <property type="nucleotide sequence ID" value="NZ_CM001440.1"/>
</dbReference>
<evidence type="ECO:0000313" key="1">
    <source>
        <dbReference type="EMBL" id="EHR62338.1"/>
    </source>
</evidence>
<name>H5XCU4_9PSEU</name>
<accession>H5XCU4</accession>
<dbReference type="Gene3D" id="3.10.129.10">
    <property type="entry name" value="Hotdog Thioesterase"/>
    <property type="match status" value="1"/>
</dbReference>
<dbReference type="eggNOG" id="COG0824">
    <property type="taxonomic scope" value="Bacteria"/>
</dbReference>
<dbReference type="EMBL" id="CM001440">
    <property type="protein sequence ID" value="EHR62338.1"/>
    <property type="molecule type" value="Genomic_DNA"/>
</dbReference>
<protein>
    <submittedName>
        <fullName evidence="1">Uncharacterized protein</fullName>
    </submittedName>
</protein>
<dbReference type="Proteomes" id="UP000002791">
    <property type="component" value="Chromosome"/>
</dbReference>
<keyword evidence="2" id="KW-1185">Reference proteome</keyword>
<dbReference type="STRING" id="882082.SaccyDRAFT_3509"/>
<evidence type="ECO:0000313" key="2">
    <source>
        <dbReference type="Proteomes" id="UP000002791"/>
    </source>
</evidence>
<dbReference type="SUPFAM" id="SSF54637">
    <property type="entry name" value="Thioesterase/thiol ester dehydrase-isomerase"/>
    <property type="match status" value="1"/>
</dbReference>
<reference evidence="1 2" key="1">
    <citation type="submission" date="2011-11" db="EMBL/GenBank/DDBJ databases">
        <title>The Noncontiguous Finished sequence of Saccharomonospora cyanea NA-134.</title>
        <authorList>
            <consortium name="US DOE Joint Genome Institute"/>
            <person name="Lucas S."/>
            <person name="Han J."/>
            <person name="Lapidus A."/>
            <person name="Cheng J.-F."/>
            <person name="Goodwin L."/>
            <person name="Pitluck S."/>
            <person name="Peters L."/>
            <person name="Ovchinnikova G."/>
            <person name="Lu M."/>
            <person name="Detter J.C."/>
            <person name="Han C."/>
            <person name="Tapia R."/>
            <person name="Land M."/>
            <person name="Hauser L."/>
            <person name="Kyrpides N."/>
            <person name="Ivanova N."/>
            <person name="Pagani I."/>
            <person name="Brambilla E.-M."/>
            <person name="Klenk H.-P."/>
            <person name="Woyke T."/>
        </authorList>
    </citation>
    <scope>NUCLEOTIDE SEQUENCE [LARGE SCALE GENOMIC DNA]</scope>
    <source>
        <strain evidence="1 2">NA-134</strain>
    </source>
</reference>
<sequence>MASAGVTASVTIPRTYNGPAESAHGGYACAVFARAAGLPSPVAVTLLAPPPLEVPLDVDAGSRRATVRAGGTLVATVAPVARGPEPVPPVDLSTAEAAARTFPGFADHPFPTCFVCGHDRPDGSGLRLAPGPVPGLPHTVACPWTPREGTEEEVWSVLDCPGGWVEPERHPMVLSRFSVASHGRPEPGGPHAVVATRLGTHGRTITVGSTVYTATRRPVATATAVWTAVPQGLPADAHDDLGE</sequence>
<organism evidence="1 2">
    <name type="scientific">Saccharomonospora cyanea NA-134</name>
    <dbReference type="NCBI Taxonomy" id="882082"/>
    <lineage>
        <taxon>Bacteria</taxon>
        <taxon>Bacillati</taxon>
        <taxon>Actinomycetota</taxon>
        <taxon>Actinomycetes</taxon>
        <taxon>Pseudonocardiales</taxon>
        <taxon>Pseudonocardiaceae</taxon>
        <taxon>Saccharomonospora</taxon>
    </lineage>
</organism>